<evidence type="ECO:0000256" key="3">
    <source>
        <dbReference type="ARBA" id="ARBA00022679"/>
    </source>
</evidence>
<accession>A0A0C2FB76</accession>
<dbReference type="GO" id="GO:0006633">
    <property type="term" value="P:fatty acid biosynthetic process"/>
    <property type="evidence" value="ECO:0007669"/>
    <property type="project" value="TreeGrafter"/>
</dbReference>
<dbReference type="STRING" id="183763.LP52_25430"/>
<proteinExistence type="predicted"/>
<keyword evidence="2" id="KW-0597">Phosphoprotein</keyword>
<dbReference type="InterPro" id="IPR001227">
    <property type="entry name" value="Ac_transferase_dom_sf"/>
</dbReference>
<reference evidence="7" key="1">
    <citation type="journal article" date="2015" name="Chem. Biol.">
        <title>Structure, bioactivity, and resistance mechanism of streptomonomicin, an unusual lasso Peptide from an understudied halophilic actinomycete.</title>
        <authorList>
            <person name="Metelev M."/>
            <person name="Tietz J.I."/>
            <person name="Melby J.O."/>
            <person name="Blair P.M."/>
            <person name="Zhu L."/>
            <person name="Livnat I."/>
            <person name="Severinov K."/>
            <person name="Mitchell D.A."/>
        </authorList>
    </citation>
    <scope>NUCLEOTIDE SEQUENCE [LARGE SCALE GENOMIC DNA]</scope>
    <source>
        <strain evidence="7">YIM 90003</strain>
    </source>
</reference>
<keyword evidence="4" id="KW-0012">Acyltransferase</keyword>
<dbReference type="GO" id="GO:0004312">
    <property type="term" value="F:fatty acid synthase activity"/>
    <property type="evidence" value="ECO:0007669"/>
    <property type="project" value="TreeGrafter"/>
</dbReference>
<dbReference type="PANTHER" id="PTHR43775">
    <property type="entry name" value="FATTY ACID SYNTHASE"/>
    <property type="match status" value="1"/>
</dbReference>
<dbReference type="SUPFAM" id="SSF52151">
    <property type="entry name" value="FabD/lysophospholipase-like"/>
    <property type="match status" value="1"/>
</dbReference>
<dbReference type="FunFam" id="3.40.366.10:FF:000002">
    <property type="entry name" value="Probable polyketide synthase 2"/>
    <property type="match status" value="1"/>
</dbReference>
<dbReference type="Gene3D" id="3.30.70.3290">
    <property type="match status" value="1"/>
</dbReference>
<dbReference type="InterPro" id="IPR016036">
    <property type="entry name" value="Malonyl_transacylase_ACP-bd"/>
</dbReference>
<dbReference type="Pfam" id="PF00698">
    <property type="entry name" value="Acyl_transf_1"/>
    <property type="match status" value="1"/>
</dbReference>
<evidence type="ECO:0000256" key="4">
    <source>
        <dbReference type="ARBA" id="ARBA00023315"/>
    </source>
</evidence>
<gene>
    <name evidence="6" type="ORF">LP52_25430</name>
</gene>
<dbReference type="Proteomes" id="UP000031675">
    <property type="component" value="Unassembled WGS sequence"/>
</dbReference>
<dbReference type="InterPro" id="IPR016035">
    <property type="entry name" value="Acyl_Trfase/lysoPLipase"/>
</dbReference>
<comment type="caution">
    <text evidence="6">The sequence shown here is derived from an EMBL/GenBank/DDBJ whole genome shotgun (WGS) entry which is preliminary data.</text>
</comment>
<dbReference type="OrthoDB" id="4537517at2"/>
<dbReference type="PANTHER" id="PTHR43775:SF51">
    <property type="entry name" value="INACTIVE PHENOLPHTHIOCEROL SYNTHESIS POLYKETIDE SYNTHASE TYPE I PKS1-RELATED"/>
    <property type="match status" value="1"/>
</dbReference>
<evidence type="ECO:0000313" key="6">
    <source>
        <dbReference type="EMBL" id="KIH96369.1"/>
    </source>
</evidence>
<evidence type="ECO:0000256" key="1">
    <source>
        <dbReference type="ARBA" id="ARBA00022450"/>
    </source>
</evidence>
<feature type="non-terminal residue" evidence="6">
    <location>
        <position position="446"/>
    </location>
</feature>
<name>A0A0C2FB76_9ACTN</name>
<feature type="non-terminal residue" evidence="6">
    <location>
        <position position="1"/>
    </location>
</feature>
<evidence type="ECO:0000259" key="5">
    <source>
        <dbReference type="SMART" id="SM00827"/>
    </source>
</evidence>
<dbReference type="SUPFAM" id="SSF55048">
    <property type="entry name" value="Probable ACP-binding domain of malonyl-CoA ACP transacylase"/>
    <property type="match status" value="1"/>
</dbReference>
<dbReference type="InterPro" id="IPR014043">
    <property type="entry name" value="Acyl_transferase_dom"/>
</dbReference>
<evidence type="ECO:0000256" key="2">
    <source>
        <dbReference type="ARBA" id="ARBA00022553"/>
    </source>
</evidence>
<keyword evidence="7" id="KW-1185">Reference proteome</keyword>
<organism evidence="6 7">
    <name type="scientific">Streptomonospora alba</name>
    <dbReference type="NCBI Taxonomy" id="183763"/>
    <lineage>
        <taxon>Bacteria</taxon>
        <taxon>Bacillati</taxon>
        <taxon>Actinomycetota</taxon>
        <taxon>Actinomycetes</taxon>
        <taxon>Streptosporangiales</taxon>
        <taxon>Nocardiopsidaceae</taxon>
        <taxon>Streptomonospora</taxon>
    </lineage>
</organism>
<keyword evidence="3" id="KW-0808">Transferase</keyword>
<feature type="domain" description="Malonyl-CoA:ACP transacylase (MAT)" evidence="5">
    <location>
        <begin position="117"/>
        <end position="423"/>
    </location>
</feature>
<sequence length="446" mass="44688">SGTNAHVVVEEAPVVEGAAGAGGVGGVSVVPWVVSGRGAGGLAVQAGRLAGFVGDGCGVDAVSVGAGLARRGGLEDRAVVLGSDAGELCAGLGAVAEGGVPVRGVVGRVGGGRVGVVFSGQGAQRLGMGRGLYGEFGVFREAFDAVVGELEGWLGCGVREVVWGDDAGVLEGTVFAQAGLFAVEVGLFRLVESWGVDVGCVMGHSVGELAAAHVAGVWSLPDAARVVAARGRLMQGLPGGGAMAVVDAAEVRVSEVVESAVGRGACVDVAAVNGPRSVVVSGEEGAVEEVVGELAEEGCRVRRLGVSHGFHSALMEPVLEEFRAVLGEVSFSAPRLGVVSNVTGALAGAEELCSPEYWVRHVRETVRFADGVGAMARAGVSRFVELGPDGGLVSQVGECLEADAEAGRGADEAVLVAALRRDRGEVESVVGAAADLWVHGADVDWS</sequence>
<keyword evidence="1" id="KW-0596">Phosphopantetheine</keyword>
<evidence type="ECO:0000313" key="7">
    <source>
        <dbReference type="Proteomes" id="UP000031675"/>
    </source>
</evidence>
<protein>
    <recommendedName>
        <fullName evidence="5">Malonyl-CoA:ACP transacylase (MAT) domain-containing protein</fullName>
    </recommendedName>
</protein>
<dbReference type="InterPro" id="IPR050091">
    <property type="entry name" value="PKS_NRPS_Biosynth_Enz"/>
</dbReference>
<dbReference type="SMART" id="SM00827">
    <property type="entry name" value="PKS_AT"/>
    <property type="match status" value="1"/>
</dbReference>
<dbReference type="EMBL" id="JROO01000097">
    <property type="protein sequence ID" value="KIH96369.1"/>
    <property type="molecule type" value="Genomic_DNA"/>
</dbReference>
<dbReference type="Gene3D" id="3.40.366.10">
    <property type="entry name" value="Malonyl-Coenzyme A Acyl Carrier Protein, domain 2"/>
    <property type="match status" value="1"/>
</dbReference>
<dbReference type="AlphaFoldDB" id="A0A0C2FB76"/>